<dbReference type="GO" id="GO:0003700">
    <property type="term" value="F:DNA-binding transcription factor activity"/>
    <property type="evidence" value="ECO:0007669"/>
    <property type="project" value="InterPro"/>
</dbReference>
<dbReference type="CDD" id="cd08417">
    <property type="entry name" value="PBP2_Nitroaromatics_like"/>
    <property type="match status" value="1"/>
</dbReference>
<reference evidence="6 7" key="1">
    <citation type="submission" date="2006-02" db="EMBL/GenBank/DDBJ databases">
        <authorList>
            <person name="Pinhassi J."/>
            <person name="Pedros-Alio C."/>
            <person name="Ferriera S."/>
            <person name="Johnson J."/>
            <person name="Kravitz S."/>
            <person name="Halpern A."/>
            <person name="Remington K."/>
            <person name="Beeson K."/>
            <person name="Tran B."/>
            <person name="Rogers Y.-H."/>
            <person name="Friedman R."/>
            <person name="Venter J.C."/>
        </authorList>
    </citation>
    <scope>NUCLEOTIDE SEQUENCE [LARGE SCALE GENOMIC DNA]</scope>
    <source>
        <strain evidence="6 7">MED92</strain>
    </source>
</reference>
<evidence type="ECO:0000256" key="4">
    <source>
        <dbReference type="ARBA" id="ARBA00023163"/>
    </source>
</evidence>
<comment type="similarity">
    <text evidence="1">Belongs to the LysR transcriptional regulatory family.</text>
</comment>
<dbReference type="Pfam" id="PF00126">
    <property type="entry name" value="HTH_1"/>
    <property type="match status" value="1"/>
</dbReference>
<dbReference type="Pfam" id="PF03466">
    <property type="entry name" value="LysR_substrate"/>
    <property type="match status" value="1"/>
</dbReference>
<keyword evidence="2" id="KW-0805">Transcription regulation</keyword>
<dbReference type="InterPro" id="IPR000847">
    <property type="entry name" value="LysR_HTH_N"/>
</dbReference>
<proteinExistence type="inferred from homology"/>
<evidence type="ECO:0000256" key="2">
    <source>
        <dbReference type="ARBA" id="ARBA00023015"/>
    </source>
</evidence>
<dbReference type="GO" id="GO:0003677">
    <property type="term" value="F:DNA binding"/>
    <property type="evidence" value="ECO:0007669"/>
    <property type="project" value="UniProtKB-KW"/>
</dbReference>
<evidence type="ECO:0000313" key="6">
    <source>
        <dbReference type="EMBL" id="EAR60302.1"/>
    </source>
</evidence>
<keyword evidence="4" id="KW-0804">Transcription</keyword>
<accession>A0A7U8C2I6</accession>
<dbReference type="InterPro" id="IPR050389">
    <property type="entry name" value="LysR-type_TF"/>
</dbReference>
<dbReference type="EMBL" id="AAOW01000020">
    <property type="protein sequence ID" value="EAR60302.1"/>
    <property type="molecule type" value="Genomic_DNA"/>
</dbReference>
<organism evidence="6 7">
    <name type="scientific">Neptuniibacter caesariensis</name>
    <dbReference type="NCBI Taxonomy" id="207954"/>
    <lineage>
        <taxon>Bacteria</taxon>
        <taxon>Pseudomonadati</taxon>
        <taxon>Pseudomonadota</taxon>
        <taxon>Gammaproteobacteria</taxon>
        <taxon>Oceanospirillales</taxon>
        <taxon>Oceanospirillaceae</taxon>
        <taxon>Neptuniibacter</taxon>
    </lineage>
</organism>
<gene>
    <name evidence="6" type="ORF">MED92_02514</name>
</gene>
<dbReference type="RefSeq" id="WP_007022520.1">
    <property type="nucleotide sequence ID" value="NZ_CH724127.1"/>
</dbReference>
<dbReference type="PANTHER" id="PTHR30118">
    <property type="entry name" value="HTH-TYPE TRANSCRIPTIONAL REGULATOR LEUO-RELATED"/>
    <property type="match status" value="1"/>
</dbReference>
<dbReference type="Proteomes" id="UP000002171">
    <property type="component" value="Unassembled WGS sequence"/>
</dbReference>
<dbReference type="PRINTS" id="PR00039">
    <property type="entry name" value="HTHLYSR"/>
</dbReference>
<dbReference type="PANTHER" id="PTHR30118:SF15">
    <property type="entry name" value="TRANSCRIPTIONAL REGULATORY PROTEIN"/>
    <property type="match status" value="1"/>
</dbReference>
<evidence type="ECO:0000259" key="5">
    <source>
        <dbReference type="PROSITE" id="PS50931"/>
    </source>
</evidence>
<dbReference type="Gene3D" id="3.40.190.10">
    <property type="entry name" value="Periplasmic binding protein-like II"/>
    <property type="match status" value="2"/>
</dbReference>
<dbReference type="Gene3D" id="1.10.10.10">
    <property type="entry name" value="Winged helix-like DNA-binding domain superfamily/Winged helix DNA-binding domain"/>
    <property type="match status" value="1"/>
</dbReference>
<evidence type="ECO:0000256" key="1">
    <source>
        <dbReference type="ARBA" id="ARBA00009437"/>
    </source>
</evidence>
<feature type="domain" description="HTH lysR-type" evidence="5">
    <location>
        <begin position="7"/>
        <end position="64"/>
    </location>
</feature>
<protein>
    <submittedName>
        <fullName evidence="6">Probable transcriptional regulator</fullName>
    </submittedName>
</protein>
<dbReference type="OrthoDB" id="8839911at2"/>
<evidence type="ECO:0000313" key="7">
    <source>
        <dbReference type="Proteomes" id="UP000002171"/>
    </source>
</evidence>
<evidence type="ECO:0000256" key="3">
    <source>
        <dbReference type="ARBA" id="ARBA00023125"/>
    </source>
</evidence>
<name>A0A7U8C2I6_NEPCE</name>
<dbReference type="InterPro" id="IPR037402">
    <property type="entry name" value="YidZ_PBP2"/>
</dbReference>
<sequence length="308" mass="35255">MKSLRQFDLNLLVLFEALITERHVSRAAEKVFLSQSAMSHALNRLRDLLDDPLLVRTENGLQPTPRAEQMLPQVREALQLVGKTLQPPTPFDPKSSDRVFRLACSDYFETVVFPEWFSSIHKLAPGIRVEVALISDEMMTQHLEQGEIDLIVGLEAGQKLPAHLIVEQWCTEHQLCLAAQTHNSINNRLDLDAYLEQQHILFFDLEGETQSGTDQWLKSLGFQRNEIARVTNYMAGARLAAQSKAVITLPSRMALLFSEMLPLRVIEPPEQMPQIDMTIIQHPLYEDDPAIRWLKEEIKQYGQQQDNH</sequence>
<comment type="caution">
    <text evidence="6">The sequence shown here is derived from an EMBL/GenBank/DDBJ whole genome shotgun (WGS) entry which is preliminary data.</text>
</comment>
<keyword evidence="3" id="KW-0238">DNA-binding</keyword>
<dbReference type="SUPFAM" id="SSF46785">
    <property type="entry name" value="Winged helix' DNA-binding domain"/>
    <property type="match status" value="1"/>
</dbReference>
<dbReference type="AlphaFoldDB" id="A0A7U8C2I6"/>
<keyword evidence="7" id="KW-1185">Reference proteome</keyword>
<dbReference type="InterPro" id="IPR036388">
    <property type="entry name" value="WH-like_DNA-bd_sf"/>
</dbReference>
<dbReference type="InterPro" id="IPR005119">
    <property type="entry name" value="LysR_subst-bd"/>
</dbReference>
<dbReference type="PROSITE" id="PS50931">
    <property type="entry name" value="HTH_LYSR"/>
    <property type="match status" value="1"/>
</dbReference>
<dbReference type="SUPFAM" id="SSF53850">
    <property type="entry name" value="Periplasmic binding protein-like II"/>
    <property type="match status" value="1"/>
</dbReference>
<dbReference type="InterPro" id="IPR036390">
    <property type="entry name" value="WH_DNA-bd_sf"/>
</dbReference>